<feature type="compositionally biased region" description="Polar residues" evidence="1">
    <location>
        <begin position="122"/>
        <end position="133"/>
    </location>
</feature>
<protein>
    <submittedName>
        <fullName evidence="2">Uncharacterized protein</fullName>
    </submittedName>
</protein>
<evidence type="ECO:0000313" key="2">
    <source>
        <dbReference type="EMBL" id="MBR7675355.1"/>
    </source>
</evidence>
<feature type="region of interest" description="Disordered" evidence="1">
    <location>
        <begin position="64"/>
        <end position="180"/>
    </location>
</feature>
<reference evidence="2" key="1">
    <citation type="submission" date="2021-04" db="EMBL/GenBank/DDBJ databases">
        <title>Sequencing of actinobacteria type strains.</title>
        <authorList>
            <person name="Nguyen G.-S."/>
            <person name="Wentzel A."/>
        </authorList>
    </citation>
    <scope>NUCLEOTIDE SEQUENCE</scope>
    <source>
        <strain evidence="2">DSM 42095</strain>
    </source>
</reference>
<feature type="compositionally biased region" description="Polar residues" evidence="1">
    <location>
        <begin position="98"/>
        <end position="112"/>
    </location>
</feature>
<feature type="compositionally biased region" description="Low complexity" evidence="1">
    <location>
        <begin position="160"/>
        <end position="170"/>
    </location>
</feature>
<proteinExistence type="predicted"/>
<feature type="compositionally biased region" description="Basic and acidic residues" evidence="1">
    <location>
        <begin position="79"/>
        <end position="95"/>
    </location>
</feature>
<keyword evidence="3" id="KW-1185">Reference proteome</keyword>
<evidence type="ECO:0000313" key="3">
    <source>
        <dbReference type="Proteomes" id="UP000675554"/>
    </source>
</evidence>
<dbReference type="Proteomes" id="UP000675554">
    <property type="component" value="Unassembled WGS sequence"/>
</dbReference>
<gene>
    <name evidence="2" type="ORF">KDA82_20490</name>
</gene>
<accession>A0A8T4IUE1</accession>
<organism evidence="2 3">
    <name type="scientific">Streptomyces daliensis</name>
    <dbReference type="NCBI Taxonomy" id="299421"/>
    <lineage>
        <taxon>Bacteria</taxon>
        <taxon>Bacillati</taxon>
        <taxon>Actinomycetota</taxon>
        <taxon>Actinomycetes</taxon>
        <taxon>Kitasatosporales</taxon>
        <taxon>Streptomycetaceae</taxon>
        <taxon>Streptomyces</taxon>
    </lineage>
</organism>
<dbReference type="EMBL" id="JAGSMN010000471">
    <property type="protein sequence ID" value="MBR7675355.1"/>
    <property type="molecule type" value="Genomic_DNA"/>
</dbReference>
<dbReference type="AlphaFoldDB" id="A0A8T4IUE1"/>
<comment type="caution">
    <text evidence="2">The sequence shown here is derived from an EMBL/GenBank/DDBJ whole genome shotgun (WGS) entry which is preliminary data.</text>
</comment>
<evidence type="ECO:0000256" key="1">
    <source>
        <dbReference type="SAM" id="MobiDB-lite"/>
    </source>
</evidence>
<name>A0A8T4IUE1_9ACTN</name>
<sequence length="180" mass="19670">MYEESHGEPHLTVDQVAVAEMNSLLSAEEFMWERLREARDAYARAEAADKDATGLFKRGMMGRDQQQEYHHAAVAALERQQDAARHFAEARDRLASRTGASTERGTREQSSPLPRPEGQFTPRLQSQPASQAHGSAARETQPPAPTVTVVAPAPAPAPAPVSSGSPYGKSSGRGRKRRRK</sequence>